<gene>
    <name evidence="2" type="ORF">MECH1_V1_1101</name>
</gene>
<dbReference type="Proteomes" id="UP001497493">
    <property type="component" value="Chromosome"/>
</dbReference>
<protein>
    <submittedName>
        <fullName evidence="2">Uncharacterized protein</fullName>
    </submittedName>
</protein>
<dbReference type="EMBL" id="OZ026884">
    <property type="protein sequence ID" value="CAL1239877.1"/>
    <property type="molecule type" value="Genomic_DNA"/>
</dbReference>
<evidence type="ECO:0000313" key="3">
    <source>
        <dbReference type="Proteomes" id="UP001497493"/>
    </source>
</evidence>
<feature type="region of interest" description="Disordered" evidence="1">
    <location>
        <begin position="27"/>
        <end position="91"/>
    </location>
</feature>
<name>A0ABM9NH81_9GAMM</name>
<feature type="region of interest" description="Disordered" evidence="1">
    <location>
        <begin position="108"/>
        <end position="156"/>
    </location>
</feature>
<reference evidence="2 3" key="1">
    <citation type="submission" date="2024-04" db="EMBL/GenBank/DDBJ databases">
        <authorList>
            <person name="Cremers G."/>
        </authorList>
    </citation>
    <scope>NUCLEOTIDE SEQUENCE [LARGE SCALE GENOMIC DNA]</scope>
    <source>
        <strain evidence="2">MeCH1-AG</strain>
    </source>
</reference>
<keyword evidence="3" id="KW-1185">Reference proteome</keyword>
<accession>A0ABM9NH81</accession>
<feature type="compositionally biased region" description="Acidic residues" evidence="1">
    <location>
        <begin position="35"/>
        <end position="49"/>
    </location>
</feature>
<proteinExistence type="predicted"/>
<sequence length="176" mass="20351">MHWSKTVGLFFLSFLLLWAGIPQGYGEDAGTPTMDEGDFEDDEDDEDVGETPQERIDRLRGWLNQRNLERRGGDSAAPEGTGGADGRGYSFDAEQDYGRRAVAYPRHLRHAHRHHPRIRAGRSHAHHRSHAHYRRAVQHRHSARRHPARRVHASHRPISHRKLAHTHAARFRVVRR</sequence>
<dbReference type="RefSeq" id="WP_348759404.1">
    <property type="nucleotide sequence ID" value="NZ_OZ026884.1"/>
</dbReference>
<organism evidence="2 3">
    <name type="scientific">Candidatus Methylocalor cossyra</name>
    <dbReference type="NCBI Taxonomy" id="3108543"/>
    <lineage>
        <taxon>Bacteria</taxon>
        <taxon>Pseudomonadati</taxon>
        <taxon>Pseudomonadota</taxon>
        <taxon>Gammaproteobacteria</taxon>
        <taxon>Methylococcales</taxon>
        <taxon>Methylococcaceae</taxon>
        <taxon>Candidatus Methylocalor</taxon>
    </lineage>
</organism>
<evidence type="ECO:0000313" key="2">
    <source>
        <dbReference type="EMBL" id="CAL1239877.1"/>
    </source>
</evidence>
<evidence type="ECO:0000256" key="1">
    <source>
        <dbReference type="SAM" id="MobiDB-lite"/>
    </source>
</evidence>